<proteinExistence type="predicted"/>
<name>A0A507QWF0_MONPU</name>
<dbReference type="PANTHER" id="PTHR44154:SF1">
    <property type="entry name" value="QUINONE OXIDOREDUCTASE"/>
    <property type="match status" value="1"/>
</dbReference>
<dbReference type="PANTHER" id="PTHR44154">
    <property type="entry name" value="QUINONE OXIDOREDUCTASE"/>
    <property type="match status" value="1"/>
</dbReference>
<dbReference type="Gene3D" id="3.40.50.720">
    <property type="entry name" value="NAD(P)-binding Rossmann-like Domain"/>
    <property type="match status" value="1"/>
</dbReference>
<reference evidence="2 3" key="1">
    <citation type="submission" date="2019-06" db="EMBL/GenBank/DDBJ databases">
        <title>Wine fermentation using esterase from Monascus purpureus.</title>
        <authorList>
            <person name="Geng C."/>
            <person name="Zhang Y."/>
        </authorList>
    </citation>
    <scope>NUCLEOTIDE SEQUENCE [LARGE SCALE GENOMIC DNA]</scope>
    <source>
        <strain evidence="2">HQ1</strain>
    </source>
</reference>
<keyword evidence="1" id="KW-0521">NADP</keyword>
<sequence>MKAIVIDKYDPIDNLISKEVPGPERPQGRDLLVRVEACSVNPIDTKVRTGTYDDYPDKRPSLLLGSPIFQGSSAGYQFVNGRSVAHKLRTLDMGEAAAMPLTYATEYEALVERLQIQRGEQAVLLIINGGGGVGSVASQIVREV</sequence>
<accession>A0A507QWF0</accession>
<dbReference type="InterPro" id="IPR051603">
    <property type="entry name" value="Zinc-ADH_QOR/CCCR"/>
</dbReference>
<keyword evidence="3" id="KW-1185">Reference proteome</keyword>
<organism evidence="2 3">
    <name type="scientific">Monascus purpureus</name>
    <name type="common">Red mold</name>
    <name type="synonym">Monascus anka</name>
    <dbReference type="NCBI Taxonomy" id="5098"/>
    <lineage>
        <taxon>Eukaryota</taxon>
        <taxon>Fungi</taxon>
        <taxon>Dikarya</taxon>
        <taxon>Ascomycota</taxon>
        <taxon>Pezizomycotina</taxon>
        <taxon>Eurotiomycetes</taxon>
        <taxon>Eurotiomycetidae</taxon>
        <taxon>Eurotiales</taxon>
        <taxon>Aspergillaceae</taxon>
        <taxon>Monascus</taxon>
    </lineage>
</organism>
<dbReference type="SUPFAM" id="SSF50129">
    <property type="entry name" value="GroES-like"/>
    <property type="match status" value="1"/>
</dbReference>
<dbReference type="InterPro" id="IPR011032">
    <property type="entry name" value="GroES-like_sf"/>
</dbReference>
<protein>
    <submittedName>
        <fullName evidence="2">Uncharacterized protein</fullName>
    </submittedName>
</protein>
<dbReference type="Proteomes" id="UP000319663">
    <property type="component" value="Unassembled WGS sequence"/>
</dbReference>
<dbReference type="STRING" id="5098.A0A507QWF0"/>
<evidence type="ECO:0000256" key="1">
    <source>
        <dbReference type="ARBA" id="ARBA00022857"/>
    </source>
</evidence>
<evidence type="ECO:0000313" key="2">
    <source>
        <dbReference type="EMBL" id="TQB71650.1"/>
    </source>
</evidence>
<dbReference type="AlphaFoldDB" id="A0A507QWF0"/>
<dbReference type="Gene3D" id="3.90.180.10">
    <property type="entry name" value="Medium-chain alcohol dehydrogenases, catalytic domain"/>
    <property type="match status" value="2"/>
</dbReference>
<evidence type="ECO:0000313" key="3">
    <source>
        <dbReference type="Proteomes" id="UP000319663"/>
    </source>
</evidence>
<gene>
    <name evidence="2" type="ORF">MPDQ_007365</name>
</gene>
<comment type="caution">
    <text evidence="2">The sequence shown here is derived from an EMBL/GenBank/DDBJ whole genome shotgun (WGS) entry which is preliminary data.</text>
</comment>
<dbReference type="EMBL" id="VIFY01000077">
    <property type="protein sequence ID" value="TQB71650.1"/>
    <property type="molecule type" value="Genomic_DNA"/>
</dbReference>